<feature type="region of interest" description="Disordered" evidence="1">
    <location>
        <begin position="1"/>
        <end position="63"/>
    </location>
</feature>
<evidence type="ECO:0000313" key="3">
    <source>
        <dbReference type="Proteomes" id="UP001157006"/>
    </source>
</evidence>
<protein>
    <submittedName>
        <fullName evidence="2">Uncharacterized protein</fullName>
    </submittedName>
</protein>
<accession>A0AAV1AJV6</accession>
<dbReference type="EMBL" id="OX451739">
    <property type="protein sequence ID" value="CAI8610795.1"/>
    <property type="molecule type" value="Genomic_DNA"/>
</dbReference>
<dbReference type="Proteomes" id="UP001157006">
    <property type="component" value="Chromosome 4"/>
</dbReference>
<feature type="region of interest" description="Disordered" evidence="1">
    <location>
        <begin position="134"/>
        <end position="159"/>
    </location>
</feature>
<sequence length="159" mass="18116">MFNHSSSDDLWSESFSDSVGETEDEDSMESNNNNKVSLEVEVESIERKQSPGKMNSIEKRDSDVFFDNTTESFKHQKNMEQMGSLDASIGKVRGSMDFSMERPSVNPTLSRQVDMRKHTKLIKFKHVVEMGGLLNKNHNRPGRRFKNKGKSVEVRSPGD</sequence>
<feature type="compositionally biased region" description="Low complexity" evidence="1">
    <location>
        <begin position="8"/>
        <end position="18"/>
    </location>
</feature>
<evidence type="ECO:0000313" key="2">
    <source>
        <dbReference type="EMBL" id="CAI8610795.1"/>
    </source>
</evidence>
<reference evidence="2 3" key="1">
    <citation type="submission" date="2023-01" db="EMBL/GenBank/DDBJ databases">
        <authorList>
            <person name="Kreplak J."/>
        </authorList>
    </citation>
    <scope>NUCLEOTIDE SEQUENCE [LARGE SCALE GENOMIC DNA]</scope>
</reference>
<dbReference type="AlphaFoldDB" id="A0AAV1AJV6"/>
<evidence type="ECO:0000256" key="1">
    <source>
        <dbReference type="SAM" id="MobiDB-lite"/>
    </source>
</evidence>
<gene>
    <name evidence="2" type="ORF">VFH_IV198960</name>
</gene>
<proteinExistence type="predicted"/>
<keyword evidence="3" id="KW-1185">Reference proteome</keyword>
<name>A0AAV1AJV6_VICFA</name>
<feature type="compositionally biased region" description="Basic residues" evidence="1">
    <location>
        <begin position="137"/>
        <end position="149"/>
    </location>
</feature>
<feature type="compositionally biased region" description="Basic and acidic residues" evidence="1">
    <location>
        <begin position="150"/>
        <end position="159"/>
    </location>
</feature>
<organism evidence="2 3">
    <name type="scientific">Vicia faba</name>
    <name type="common">Broad bean</name>
    <name type="synonym">Faba vulgaris</name>
    <dbReference type="NCBI Taxonomy" id="3906"/>
    <lineage>
        <taxon>Eukaryota</taxon>
        <taxon>Viridiplantae</taxon>
        <taxon>Streptophyta</taxon>
        <taxon>Embryophyta</taxon>
        <taxon>Tracheophyta</taxon>
        <taxon>Spermatophyta</taxon>
        <taxon>Magnoliopsida</taxon>
        <taxon>eudicotyledons</taxon>
        <taxon>Gunneridae</taxon>
        <taxon>Pentapetalae</taxon>
        <taxon>rosids</taxon>
        <taxon>fabids</taxon>
        <taxon>Fabales</taxon>
        <taxon>Fabaceae</taxon>
        <taxon>Papilionoideae</taxon>
        <taxon>50 kb inversion clade</taxon>
        <taxon>NPAAA clade</taxon>
        <taxon>Hologalegina</taxon>
        <taxon>IRL clade</taxon>
        <taxon>Fabeae</taxon>
        <taxon>Vicia</taxon>
    </lineage>
</organism>